<sequence>IYPKVKGDFEFRLKGDSRLKASPTEGASRDLRRRSLRPSLLRSPSLTPAVASRSPSLTPNVASPISLARLG</sequence>
<keyword evidence="3" id="KW-1185">Reference proteome</keyword>
<accession>A0AAV0RG81</accession>
<feature type="compositionally biased region" description="Low complexity" evidence="1">
    <location>
        <begin position="37"/>
        <end position="46"/>
    </location>
</feature>
<feature type="non-terminal residue" evidence="2">
    <location>
        <position position="1"/>
    </location>
</feature>
<proteinExistence type="predicted"/>
<protein>
    <submittedName>
        <fullName evidence="2">Uncharacterized protein</fullName>
    </submittedName>
</protein>
<evidence type="ECO:0000256" key="1">
    <source>
        <dbReference type="SAM" id="MobiDB-lite"/>
    </source>
</evidence>
<comment type="caution">
    <text evidence="2">The sequence shown here is derived from an EMBL/GenBank/DDBJ whole genome shotgun (WGS) entry which is preliminary data.</text>
</comment>
<feature type="compositionally biased region" description="Polar residues" evidence="1">
    <location>
        <begin position="53"/>
        <end position="63"/>
    </location>
</feature>
<organism evidence="2 3">
    <name type="scientific">Linum tenue</name>
    <dbReference type="NCBI Taxonomy" id="586396"/>
    <lineage>
        <taxon>Eukaryota</taxon>
        <taxon>Viridiplantae</taxon>
        <taxon>Streptophyta</taxon>
        <taxon>Embryophyta</taxon>
        <taxon>Tracheophyta</taxon>
        <taxon>Spermatophyta</taxon>
        <taxon>Magnoliopsida</taxon>
        <taxon>eudicotyledons</taxon>
        <taxon>Gunneridae</taxon>
        <taxon>Pentapetalae</taxon>
        <taxon>rosids</taxon>
        <taxon>fabids</taxon>
        <taxon>Malpighiales</taxon>
        <taxon>Linaceae</taxon>
        <taxon>Linum</taxon>
    </lineage>
</organism>
<reference evidence="2" key="1">
    <citation type="submission" date="2022-08" db="EMBL/GenBank/DDBJ databases">
        <authorList>
            <person name="Gutierrez-Valencia J."/>
        </authorList>
    </citation>
    <scope>NUCLEOTIDE SEQUENCE</scope>
</reference>
<name>A0AAV0RG81_9ROSI</name>
<evidence type="ECO:0000313" key="2">
    <source>
        <dbReference type="EMBL" id="CAI0556594.1"/>
    </source>
</evidence>
<dbReference type="AlphaFoldDB" id="A0AAV0RG81"/>
<gene>
    <name evidence="2" type="ORF">LITE_LOCUS48033</name>
</gene>
<dbReference type="Proteomes" id="UP001154282">
    <property type="component" value="Unassembled WGS sequence"/>
</dbReference>
<dbReference type="EMBL" id="CAMGYJ010000011">
    <property type="protein sequence ID" value="CAI0556594.1"/>
    <property type="molecule type" value="Genomic_DNA"/>
</dbReference>
<feature type="region of interest" description="Disordered" evidence="1">
    <location>
        <begin position="20"/>
        <end position="71"/>
    </location>
</feature>
<evidence type="ECO:0000313" key="3">
    <source>
        <dbReference type="Proteomes" id="UP001154282"/>
    </source>
</evidence>